<dbReference type="RefSeq" id="YP_009622067.1">
    <property type="nucleotide sequence ID" value="NC_042099.1"/>
</dbReference>
<dbReference type="InterPro" id="IPR054612">
    <property type="entry name" value="Phage_capsid-like_C"/>
</dbReference>
<protein>
    <submittedName>
        <fullName evidence="4">Major capsid protein</fullName>
    </submittedName>
</protein>
<evidence type="ECO:0000256" key="1">
    <source>
        <dbReference type="ARBA" id="ARBA00004328"/>
    </source>
</evidence>
<accession>A0A2H5BFM7</accession>
<dbReference type="Proteomes" id="UP000241261">
    <property type="component" value="Segment"/>
</dbReference>
<dbReference type="OrthoDB" id="4097at10239"/>
<dbReference type="GO" id="GO:0044423">
    <property type="term" value="C:virion component"/>
    <property type="evidence" value="ECO:0007669"/>
    <property type="project" value="UniProtKB-KW"/>
</dbReference>
<dbReference type="Pfam" id="PF05065">
    <property type="entry name" value="Phage_capsid"/>
    <property type="match status" value="1"/>
</dbReference>
<keyword evidence="5" id="KW-1185">Reference proteome</keyword>
<dbReference type="EMBL" id="MG670586">
    <property type="protein sequence ID" value="AUG84803.1"/>
    <property type="molecule type" value="Genomic_DNA"/>
</dbReference>
<dbReference type="KEGG" id="vg:40098804"/>
<gene>
    <name evidence="4" type="primary">6</name>
    <name evidence="4" type="ORF">PBI_DISMAS_6</name>
</gene>
<dbReference type="Gene3D" id="3.30.2400.10">
    <property type="entry name" value="Major capsid protein gp5"/>
    <property type="match status" value="1"/>
</dbReference>
<comment type="subcellular location">
    <subcellularLocation>
        <location evidence="1">Virion</location>
    </subcellularLocation>
</comment>
<proteinExistence type="predicted"/>
<evidence type="ECO:0000313" key="4">
    <source>
        <dbReference type="EMBL" id="AUG84803.1"/>
    </source>
</evidence>
<dbReference type="NCBIfam" id="TIGR01554">
    <property type="entry name" value="major_cap_HK97"/>
    <property type="match status" value="1"/>
</dbReference>
<dbReference type="Gene3D" id="3.30.2320.10">
    <property type="entry name" value="hypothetical protein PF0899 domain"/>
    <property type="match status" value="1"/>
</dbReference>
<reference evidence="4 5" key="1">
    <citation type="submission" date="2017-12" db="EMBL/GenBank/DDBJ databases">
        <authorList>
            <person name="Tomczak R."/>
            <person name="Garlena R.A."/>
            <person name="Russell D.A."/>
            <person name="Pope W.H."/>
            <person name="Jacobs-Sera D."/>
            <person name="Hatfull G.F."/>
        </authorList>
    </citation>
    <scope>NUCLEOTIDE SEQUENCE [LARGE SCALE GENOMIC DNA]</scope>
</reference>
<evidence type="ECO:0000259" key="3">
    <source>
        <dbReference type="Pfam" id="PF05065"/>
    </source>
</evidence>
<sequence length="397" mass="41580">MDPKAELAAIQAKLSAIVAGVKASNRELTDAEAADIEKDSARAVELKGIIERGEKNAKLLAGVADLAGVKADEASPAEPEAKQAASLGEHFIKSGAQAAFVKGQGQRTASAPEFKAATDTNLVAGNGKVQYGGVYETPLRRLTIADLLGRGTMSNTSLTYWVQGAVEGAATAVAEDGQKPQVHFNFSPVTEALSKIAVITKVSDEAMSDVDYLVSVINSQLVGRLVVVEEDQILNGNGTAPNLRGILNRTGLQTYATSAGYTAAKGFDAIFHAITMVATGSAQETADGIVINPADYETLRLAKDGDQRYYAGGPFEGGNPGLWGVRTIVTPAIAAGTVLVGAFGTSAQLFRKGGIQVDSTNSDSTDFQYNRVALRAEERILLAVYRPTAFVKLTLTA</sequence>
<name>A0A2H5BFM7_9CAUD</name>
<keyword evidence="2" id="KW-0946">Virion</keyword>
<evidence type="ECO:0000313" key="5">
    <source>
        <dbReference type="Proteomes" id="UP000241261"/>
    </source>
</evidence>
<dbReference type="SUPFAM" id="SSF56563">
    <property type="entry name" value="Major capsid protein gp5"/>
    <property type="match status" value="1"/>
</dbReference>
<organism evidence="4 5">
    <name type="scientific">Microbacterium phage Dismas</name>
    <dbReference type="NCBI Taxonomy" id="2065199"/>
    <lineage>
        <taxon>Viruses</taxon>
        <taxon>Duplodnaviria</taxon>
        <taxon>Heunggongvirae</taxon>
        <taxon>Uroviricota</taxon>
        <taxon>Caudoviricetes</taxon>
        <taxon>Dismasvirus</taxon>
        <taxon>Dismasvirus dismas</taxon>
    </lineage>
</organism>
<evidence type="ECO:0000256" key="2">
    <source>
        <dbReference type="ARBA" id="ARBA00022844"/>
    </source>
</evidence>
<feature type="domain" description="Phage capsid-like C-terminal" evidence="3">
    <location>
        <begin position="135"/>
        <end position="394"/>
    </location>
</feature>
<dbReference type="GeneID" id="40098804"/>
<dbReference type="InterPro" id="IPR024455">
    <property type="entry name" value="Phage_capsid"/>
</dbReference>